<evidence type="ECO:0000256" key="1">
    <source>
        <dbReference type="ARBA" id="ARBA00022908"/>
    </source>
</evidence>
<dbReference type="InterPro" id="IPR044068">
    <property type="entry name" value="CB"/>
</dbReference>
<dbReference type="InterPro" id="IPR013762">
    <property type="entry name" value="Integrase-like_cat_sf"/>
</dbReference>
<dbReference type="PANTHER" id="PTHR30349">
    <property type="entry name" value="PHAGE INTEGRASE-RELATED"/>
    <property type="match status" value="1"/>
</dbReference>
<keyword evidence="2 4" id="KW-0238">DNA-binding</keyword>
<dbReference type="InterPro" id="IPR050090">
    <property type="entry name" value="Tyrosine_recombinase_XerCD"/>
</dbReference>
<gene>
    <name evidence="7" type="ORF">HQ393_07930</name>
</gene>
<feature type="domain" description="Tyr recombinase" evidence="5">
    <location>
        <begin position="160"/>
        <end position="323"/>
    </location>
</feature>
<evidence type="ECO:0000256" key="4">
    <source>
        <dbReference type="PROSITE-ProRule" id="PRU01248"/>
    </source>
</evidence>
<evidence type="ECO:0000259" key="5">
    <source>
        <dbReference type="PROSITE" id="PS51898"/>
    </source>
</evidence>
<evidence type="ECO:0000256" key="2">
    <source>
        <dbReference type="ARBA" id="ARBA00023125"/>
    </source>
</evidence>
<dbReference type="Pfam" id="PF24624">
    <property type="entry name" value="Int_N"/>
    <property type="match status" value="1"/>
</dbReference>
<feature type="domain" description="Core-binding (CB)" evidence="6">
    <location>
        <begin position="59"/>
        <end position="138"/>
    </location>
</feature>
<sequence length="333" mass="37797">MAIKKADSGWLVDIQPGGRGFKRYRKSFATKAEALAWETWVKGQIQQEPDWQPKKRDTRKLTELLELWWVNHGQQLRAGKNTHSRLLLLINSIGNPVADQFSADDFAAYRAKRLAAGISANAINREHAYLRAMFNELKRLNHWSGENPLSEIRSFKIVEKELSFLTNEQIKILFAALEESSNPDALIVSQICLSTGARWSEAEELRSTQLRQGAIEYAMTKSGRNRTIPISTELEAQLKAIAKDGRHRLFASCYSAFREAVDRSGLKLPDGQLTHVLRHTFASHFMMNGGNILTLQRVLGHSDLKMTMRYAHLSPEHLQEVRNLNPLARLTLG</sequence>
<keyword evidence="3" id="KW-0233">DNA recombination</keyword>
<name>A0A7H9BHH7_9NEIS</name>
<dbReference type="PANTHER" id="PTHR30349:SF93">
    <property type="entry name" value="FELS-2 PROPHAGE PROTEIN"/>
    <property type="match status" value="1"/>
</dbReference>
<organism evidence="7 8">
    <name type="scientific">Chitinibacter bivalviorum</name>
    <dbReference type="NCBI Taxonomy" id="2739434"/>
    <lineage>
        <taxon>Bacteria</taxon>
        <taxon>Pseudomonadati</taxon>
        <taxon>Pseudomonadota</taxon>
        <taxon>Betaproteobacteria</taxon>
        <taxon>Neisseriales</taxon>
        <taxon>Chitinibacteraceae</taxon>
        <taxon>Chitinibacter</taxon>
    </lineage>
</organism>
<dbReference type="GO" id="GO:0015074">
    <property type="term" value="P:DNA integration"/>
    <property type="evidence" value="ECO:0007669"/>
    <property type="project" value="UniProtKB-KW"/>
</dbReference>
<dbReference type="KEGG" id="chiz:HQ393_07930"/>
<dbReference type="PROSITE" id="PS51900">
    <property type="entry name" value="CB"/>
    <property type="match status" value="1"/>
</dbReference>
<dbReference type="CDD" id="cd00796">
    <property type="entry name" value="INT_Rci_Hp1_C"/>
    <property type="match status" value="1"/>
</dbReference>
<dbReference type="Gene3D" id="1.10.443.10">
    <property type="entry name" value="Intergrase catalytic core"/>
    <property type="match status" value="1"/>
</dbReference>
<evidence type="ECO:0000259" key="6">
    <source>
        <dbReference type="PROSITE" id="PS51900"/>
    </source>
</evidence>
<dbReference type="Pfam" id="PF00589">
    <property type="entry name" value="Phage_integrase"/>
    <property type="match status" value="1"/>
</dbReference>
<protein>
    <submittedName>
        <fullName evidence="7">Tyrosine-type recombinase/integrase</fullName>
    </submittedName>
</protein>
<dbReference type="GO" id="GO:0006310">
    <property type="term" value="P:DNA recombination"/>
    <property type="evidence" value="ECO:0007669"/>
    <property type="project" value="UniProtKB-KW"/>
</dbReference>
<evidence type="ECO:0000313" key="7">
    <source>
        <dbReference type="EMBL" id="QLG88183.1"/>
    </source>
</evidence>
<dbReference type="RefSeq" id="WP_179358262.1">
    <property type="nucleotide sequence ID" value="NZ_CP058627.1"/>
</dbReference>
<dbReference type="InterPro" id="IPR002104">
    <property type="entry name" value="Integrase_catalytic"/>
</dbReference>
<dbReference type="InterPro" id="IPR011010">
    <property type="entry name" value="DNA_brk_join_enz"/>
</dbReference>
<accession>A0A7H9BHH7</accession>
<dbReference type="PROSITE" id="PS51898">
    <property type="entry name" value="TYR_RECOMBINASE"/>
    <property type="match status" value="1"/>
</dbReference>
<proteinExistence type="predicted"/>
<dbReference type="InterPro" id="IPR010998">
    <property type="entry name" value="Integrase_recombinase_N"/>
</dbReference>
<keyword evidence="1" id="KW-0229">DNA integration</keyword>
<dbReference type="AlphaFoldDB" id="A0A7H9BHH7"/>
<dbReference type="Gene3D" id="1.10.150.130">
    <property type="match status" value="1"/>
</dbReference>
<dbReference type="EMBL" id="CP058627">
    <property type="protein sequence ID" value="QLG88183.1"/>
    <property type="molecule type" value="Genomic_DNA"/>
</dbReference>
<dbReference type="GO" id="GO:0003677">
    <property type="term" value="F:DNA binding"/>
    <property type="evidence" value="ECO:0007669"/>
    <property type="project" value="UniProtKB-UniRule"/>
</dbReference>
<dbReference type="Proteomes" id="UP000509597">
    <property type="component" value="Chromosome"/>
</dbReference>
<evidence type="ECO:0000313" key="8">
    <source>
        <dbReference type="Proteomes" id="UP000509597"/>
    </source>
</evidence>
<dbReference type="SUPFAM" id="SSF56349">
    <property type="entry name" value="DNA breaking-rejoining enzymes"/>
    <property type="match status" value="1"/>
</dbReference>
<reference evidence="7 8" key="1">
    <citation type="submission" date="2020-07" db="EMBL/GenBank/DDBJ databases">
        <title>Complete genome sequence of Chitinibacter sp. 2T18.</title>
        <authorList>
            <person name="Bae J.-W."/>
            <person name="Choi J.-W."/>
        </authorList>
    </citation>
    <scope>NUCLEOTIDE SEQUENCE [LARGE SCALE GENOMIC DNA]</scope>
    <source>
        <strain evidence="7 8">2T18</strain>
    </source>
</reference>
<evidence type="ECO:0000256" key="3">
    <source>
        <dbReference type="ARBA" id="ARBA00023172"/>
    </source>
</evidence>
<dbReference type="InterPro" id="IPR057084">
    <property type="entry name" value="Int_N"/>
</dbReference>
<keyword evidence="8" id="KW-1185">Reference proteome</keyword>